<comment type="caution">
    <text evidence="7">The sequence shown here is derived from an EMBL/GenBank/DDBJ whole genome shotgun (WGS) entry which is preliminary data.</text>
</comment>
<protein>
    <recommendedName>
        <fullName evidence="3">isochorismate synthase</fullName>
        <ecNumber evidence="3">5.4.4.2</ecNumber>
    </recommendedName>
    <alternativeName>
        <fullName evidence="5">Isochorismate mutase</fullName>
    </alternativeName>
</protein>
<evidence type="ECO:0000256" key="1">
    <source>
        <dbReference type="ARBA" id="ARBA00000799"/>
    </source>
</evidence>
<evidence type="ECO:0000313" key="8">
    <source>
        <dbReference type="Proteomes" id="UP000712080"/>
    </source>
</evidence>
<feature type="domain" description="Chorismate-utilising enzyme C-terminal" evidence="6">
    <location>
        <begin position="92"/>
        <end position="332"/>
    </location>
</feature>
<evidence type="ECO:0000256" key="4">
    <source>
        <dbReference type="ARBA" id="ARBA00023235"/>
    </source>
</evidence>
<name>A0A972FJT3_9FLAO</name>
<evidence type="ECO:0000259" key="6">
    <source>
        <dbReference type="Pfam" id="PF00425"/>
    </source>
</evidence>
<dbReference type="PANTHER" id="PTHR42839">
    <property type="entry name" value="ISOCHORISMATE SYNTHASE ENTC"/>
    <property type="match status" value="1"/>
</dbReference>
<proteinExistence type="inferred from homology"/>
<dbReference type="EC" id="5.4.4.2" evidence="3"/>
<evidence type="ECO:0000256" key="5">
    <source>
        <dbReference type="ARBA" id="ARBA00041564"/>
    </source>
</evidence>
<dbReference type="NCBIfam" id="TIGR00543">
    <property type="entry name" value="isochor_syn"/>
    <property type="match status" value="1"/>
</dbReference>
<dbReference type="RefSeq" id="WP_169526356.1">
    <property type="nucleotide sequence ID" value="NZ_JAAMPU010000100.1"/>
</dbReference>
<dbReference type="Gene3D" id="3.60.120.10">
    <property type="entry name" value="Anthranilate synthase"/>
    <property type="match status" value="1"/>
</dbReference>
<dbReference type="InterPro" id="IPR015890">
    <property type="entry name" value="Chorismate_C"/>
</dbReference>
<accession>A0A972FJT3</accession>
<dbReference type="GO" id="GO:0008909">
    <property type="term" value="F:isochorismate synthase activity"/>
    <property type="evidence" value="ECO:0007669"/>
    <property type="project" value="UniProtKB-EC"/>
</dbReference>
<comment type="similarity">
    <text evidence="2">Belongs to the isochorismate synthase family.</text>
</comment>
<dbReference type="AlphaFoldDB" id="A0A972FJT3"/>
<reference evidence="7" key="1">
    <citation type="submission" date="2020-02" db="EMBL/GenBank/DDBJ databases">
        <title>Flavobacterium sp. genome.</title>
        <authorList>
            <person name="Jung H.S."/>
            <person name="Baek J.H."/>
            <person name="Jeon C.O."/>
        </authorList>
    </citation>
    <scope>NUCLEOTIDE SEQUENCE</scope>
    <source>
        <strain evidence="7">SE-s28</strain>
    </source>
</reference>
<dbReference type="Pfam" id="PF00425">
    <property type="entry name" value="Chorismate_bind"/>
    <property type="match status" value="1"/>
</dbReference>
<keyword evidence="4" id="KW-0413">Isomerase</keyword>
<dbReference type="InterPro" id="IPR004561">
    <property type="entry name" value="IsoChor_synthase"/>
</dbReference>
<evidence type="ECO:0000313" key="7">
    <source>
        <dbReference type="EMBL" id="NMH27354.1"/>
    </source>
</evidence>
<dbReference type="EMBL" id="JAAMPU010000100">
    <property type="protein sequence ID" value="NMH27354.1"/>
    <property type="molecule type" value="Genomic_DNA"/>
</dbReference>
<keyword evidence="8" id="KW-1185">Reference proteome</keyword>
<evidence type="ECO:0000256" key="2">
    <source>
        <dbReference type="ARBA" id="ARBA00005297"/>
    </source>
</evidence>
<organism evidence="7 8">
    <name type="scientific">Flavobacterium silvaticum</name>
    <dbReference type="NCBI Taxonomy" id="1852020"/>
    <lineage>
        <taxon>Bacteria</taxon>
        <taxon>Pseudomonadati</taxon>
        <taxon>Bacteroidota</taxon>
        <taxon>Flavobacteriia</taxon>
        <taxon>Flavobacteriales</taxon>
        <taxon>Flavobacteriaceae</taxon>
        <taxon>Flavobacterium</taxon>
    </lineage>
</organism>
<dbReference type="Proteomes" id="UP000712080">
    <property type="component" value="Unassembled WGS sequence"/>
</dbReference>
<dbReference type="InterPro" id="IPR005801">
    <property type="entry name" value="ADC_synthase"/>
</dbReference>
<dbReference type="SUPFAM" id="SSF56322">
    <property type="entry name" value="ADC synthase"/>
    <property type="match status" value="1"/>
</dbReference>
<dbReference type="PANTHER" id="PTHR42839:SF2">
    <property type="entry name" value="ISOCHORISMATE SYNTHASE ENTC"/>
    <property type="match status" value="1"/>
</dbReference>
<comment type="catalytic activity">
    <reaction evidence="1">
        <text>chorismate = isochorismate</text>
        <dbReference type="Rhea" id="RHEA:18985"/>
        <dbReference type="ChEBI" id="CHEBI:29748"/>
        <dbReference type="ChEBI" id="CHEBI:29780"/>
        <dbReference type="EC" id="5.4.4.2"/>
    </reaction>
</comment>
<evidence type="ECO:0000256" key="3">
    <source>
        <dbReference type="ARBA" id="ARBA00012824"/>
    </source>
</evidence>
<sequence>MEAIQKRIEAGLEAHSAFVIYRKPGEKKVISLFRNDRPMESQGSDSFVFTPFDGQSYELDLSDCDRFETNQWDAKWSAETPELSFDLDQKLHFESIVAKAVDAIKEGRFDKVVLSRKEVVTLGQSAFEIFSRLLSVYPNAFVSLWNHPETGCWIGATPERLLKGQNKEFQTMALAGTQQFQGDESVEWPKKEREEQRLVTDYIWNTLEPLTQTLVLSEPHTHRAGNLLHIKTDISGQMRDATTLGDLAKALHPTPAVCGLPKENAILFIKENEGYDREFYSGFLGERGENHCDLFVNLRCMKISNGQAELFMGCGITAESNPEKEFFETVNKSLTMKRVLKINS</sequence>
<gene>
    <name evidence="7" type="ORF">G6047_04850</name>
</gene>